<evidence type="ECO:0000259" key="3">
    <source>
        <dbReference type="PROSITE" id="PS00022"/>
    </source>
</evidence>
<feature type="signal peptide" evidence="2">
    <location>
        <begin position="1"/>
        <end position="21"/>
    </location>
</feature>
<keyword evidence="1" id="KW-1133">Transmembrane helix</keyword>
<dbReference type="Proteomes" id="UP000887575">
    <property type="component" value="Unassembled WGS sequence"/>
</dbReference>
<keyword evidence="2" id="KW-0732">Signal</keyword>
<evidence type="ECO:0000313" key="4">
    <source>
        <dbReference type="Proteomes" id="UP000887575"/>
    </source>
</evidence>
<feature type="transmembrane region" description="Helical" evidence="1">
    <location>
        <begin position="205"/>
        <end position="227"/>
    </location>
</feature>
<dbReference type="AlphaFoldDB" id="A0AAF3EVJ7"/>
<accession>A0AAF3EVJ7</accession>
<sequence>MLKISSLQYFLLLFYASLTVTHRVAYNGVLFHESSDATIVSDEYIYVPIGHSVELPCVAREKTHQMHIDYKKADWRYYTRYGRKMTSSYGIRYDKRIDRFHFNDTTSFLSARFLQAIHNNTMLECWIPIGYQEPVRYVVSRFRIIIQDCGVEDNVFLNLMNPCAFGKCSVRNLTKGLHDNVRLLECHCLQHYTGIFCQQEVGNAFAYLFGCYSYNLIWIFTFLGFLVSNRFPKTRVALKGHPLRKTEDNNKNVIDEKRSKSSC</sequence>
<name>A0AAF3EVJ7_9BILA</name>
<reference evidence="5" key="1">
    <citation type="submission" date="2024-02" db="UniProtKB">
        <authorList>
            <consortium name="WormBaseParasite"/>
        </authorList>
    </citation>
    <scope>IDENTIFICATION</scope>
</reference>
<keyword evidence="1" id="KW-0812">Transmembrane</keyword>
<dbReference type="WBParaSite" id="MBELARI_LOCUS18218">
    <property type="protein sequence ID" value="MBELARI_LOCUS18218"/>
    <property type="gene ID" value="MBELARI_LOCUS18218"/>
</dbReference>
<dbReference type="PROSITE" id="PS00022">
    <property type="entry name" value="EGF_1"/>
    <property type="match status" value="1"/>
</dbReference>
<organism evidence="4 5">
    <name type="scientific">Mesorhabditis belari</name>
    <dbReference type="NCBI Taxonomy" id="2138241"/>
    <lineage>
        <taxon>Eukaryota</taxon>
        <taxon>Metazoa</taxon>
        <taxon>Ecdysozoa</taxon>
        <taxon>Nematoda</taxon>
        <taxon>Chromadorea</taxon>
        <taxon>Rhabditida</taxon>
        <taxon>Rhabditina</taxon>
        <taxon>Rhabditomorpha</taxon>
        <taxon>Rhabditoidea</taxon>
        <taxon>Rhabditidae</taxon>
        <taxon>Mesorhabditinae</taxon>
        <taxon>Mesorhabditis</taxon>
    </lineage>
</organism>
<proteinExistence type="predicted"/>
<evidence type="ECO:0000256" key="1">
    <source>
        <dbReference type="SAM" id="Phobius"/>
    </source>
</evidence>
<feature type="domain" description="EGF-like" evidence="3">
    <location>
        <begin position="186"/>
        <end position="197"/>
    </location>
</feature>
<evidence type="ECO:0000256" key="2">
    <source>
        <dbReference type="SAM" id="SignalP"/>
    </source>
</evidence>
<evidence type="ECO:0000313" key="5">
    <source>
        <dbReference type="WBParaSite" id="MBELARI_LOCUS18218"/>
    </source>
</evidence>
<keyword evidence="4" id="KW-1185">Reference proteome</keyword>
<protein>
    <submittedName>
        <fullName evidence="5">EGF-like domain-containing protein</fullName>
    </submittedName>
</protein>
<feature type="chain" id="PRO_5042010451" evidence="2">
    <location>
        <begin position="22"/>
        <end position="263"/>
    </location>
</feature>
<dbReference type="InterPro" id="IPR000742">
    <property type="entry name" value="EGF"/>
</dbReference>
<keyword evidence="1" id="KW-0472">Membrane</keyword>